<accession>A0ACB7ZF30</accession>
<evidence type="ECO:0000313" key="2">
    <source>
        <dbReference type="Proteomes" id="UP000828048"/>
    </source>
</evidence>
<keyword evidence="2" id="KW-1185">Reference proteome</keyword>
<protein>
    <submittedName>
        <fullName evidence="1">Uncharacterized protein</fullName>
    </submittedName>
</protein>
<name>A0ACB7ZF30_9ERIC</name>
<comment type="caution">
    <text evidence="1">The sequence shown here is derived from an EMBL/GenBank/DDBJ whole genome shotgun (WGS) entry which is preliminary data.</text>
</comment>
<sequence length="305" mass="34399">MSIKEMTRSGVSPRQILSSLQQRNPKLQAISRTIYNMKVKLRKEELGGRTMIQALFEELCQVKDKICLAIENEFKEIKAQLSSEKIRVPHNSNISFFEIINRVSAFAMGEILKQYEMVKHGTMHSICMGHFMATMGLPRAHKMMVWKGKVLPLDAIHSQWRIDIVSLTCSNGGETSGDGFKRLIHELGDKYEMWPPNQKELAQERISQLVNPSISLLFEPNVHSHKGRPLGSKKGKESGSTRRNPSKFEIVDATRRKCSTCKDVGHNSRTCPKKFGTNDFNASPIGNPNDDGTTMDVTDLHTIST</sequence>
<dbReference type="Proteomes" id="UP000828048">
    <property type="component" value="Chromosome 12"/>
</dbReference>
<reference evidence="1 2" key="1">
    <citation type="journal article" date="2021" name="Hortic Res">
        <title>High-quality reference genome and annotation aids understanding of berry development for evergreen blueberry (Vaccinium darrowii).</title>
        <authorList>
            <person name="Yu J."/>
            <person name="Hulse-Kemp A.M."/>
            <person name="Babiker E."/>
            <person name="Staton M."/>
        </authorList>
    </citation>
    <scope>NUCLEOTIDE SEQUENCE [LARGE SCALE GENOMIC DNA]</scope>
    <source>
        <strain evidence="2">cv. NJ 8807/NJ 8810</strain>
        <tissue evidence="1">Young leaf</tissue>
    </source>
</reference>
<evidence type="ECO:0000313" key="1">
    <source>
        <dbReference type="EMBL" id="KAH7864379.1"/>
    </source>
</evidence>
<gene>
    <name evidence="1" type="ORF">Vadar_028935</name>
</gene>
<organism evidence="1 2">
    <name type="scientific">Vaccinium darrowii</name>
    <dbReference type="NCBI Taxonomy" id="229202"/>
    <lineage>
        <taxon>Eukaryota</taxon>
        <taxon>Viridiplantae</taxon>
        <taxon>Streptophyta</taxon>
        <taxon>Embryophyta</taxon>
        <taxon>Tracheophyta</taxon>
        <taxon>Spermatophyta</taxon>
        <taxon>Magnoliopsida</taxon>
        <taxon>eudicotyledons</taxon>
        <taxon>Gunneridae</taxon>
        <taxon>Pentapetalae</taxon>
        <taxon>asterids</taxon>
        <taxon>Ericales</taxon>
        <taxon>Ericaceae</taxon>
        <taxon>Vaccinioideae</taxon>
        <taxon>Vaccinieae</taxon>
        <taxon>Vaccinium</taxon>
    </lineage>
</organism>
<dbReference type="EMBL" id="CM037162">
    <property type="protein sequence ID" value="KAH7864379.1"/>
    <property type="molecule type" value="Genomic_DNA"/>
</dbReference>
<proteinExistence type="predicted"/>